<reference evidence="3 4" key="1">
    <citation type="journal article" date="2007" name="Science">
        <title>The Chlamydomonas genome reveals the evolution of key animal and plant functions.</title>
        <authorList>
            <person name="Merchant S.S."/>
            <person name="Prochnik S.E."/>
            <person name="Vallon O."/>
            <person name="Harris E.H."/>
            <person name="Karpowicz S.J."/>
            <person name="Witman G.B."/>
            <person name="Terry A."/>
            <person name="Salamov A."/>
            <person name="Fritz-Laylin L.K."/>
            <person name="Marechal-Drouard L."/>
            <person name="Marshall W.F."/>
            <person name="Qu L.H."/>
            <person name="Nelson D.R."/>
            <person name="Sanderfoot A.A."/>
            <person name="Spalding M.H."/>
            <person name="Kapitonov V.V."/>
            <person name="Ren Q."/>
            <person name="Ferris P."/>
            <person name="Lindquist E."/>
            <person name="Shapiro H."/>
            <person name="Lucas S.M."/>
            <person name="Grimwood J."/>
            <person name="Schmutz J."/>
            <person name="Cardol P."/>
            <person name="Cerutti H."/>
            <person name="Chanfreau G."/>
            <person name="Chen C.L."/>
            <person name="Cognat V."/>
            <person name="Croft M.T."/>
            <person name="Dent R."/>
            <person name="Dutcher S."/>
            <person name="Fernandez E."/>
            <person name="Fukuzawa H."/>
            <person name="Gonzalez-Ballester D."/>
            <person name="Gonzalez-Halphen D."/>
            <person name="Hallmann A."/>
            <person name="Hanikenne M."/>
            <person name="Hippler M."/>
            <person name="Inwood W."/>
            <person name="Jabbari K."/>
            <person name="Kalanon M."/>
            <person name="Kuras R."/>
            <person name="Lefebvre P.A."/>
            <person name="Lemaire S.D."/>
            <person name="Lobanov A.V."/>
            <person name="Lohr M."/>
            <person name="Manuell A."/>
            <person name="Meier I."/>
            <person name="Mets L."/>
            <person name="Mittag M."/>
            <person name="Mittelmeier T."/>
            <person name="Moroney J.V."/>
            <person name="Moseley J."/>
            <person name="Napoli C."/>
            <person name="Nedelcu A.M."/>
            <person name="Niyogi K."/>
            <person name="Novoselov S.V."/>
            <person name="Paulsen I.T."/>
            <person name="Pazour G."/>
            <person name="Purton S."/>
            <person name="Ral J.P."/>
            <person name="Riano-Pachon D.M."/>
            <person name="Riekhof W."/>
            <person name="Rymarquis L."/>
            <person name="Schroda M."/>
            <person name="Stern D."/>
            <person name="Umen J."/>
            <person name="Willows R."/>
            <person name="Wilson N."/>
            <person name="Zimmer S.L."/>
            <person name="Allmer J."/>
            <person name="Balk J."/>
            <person name="Bisova K."/>
            <person name="Chen C.J."/>
            <person name="Elias M."/>
            <person name="Gendler K."/>
            <person name="Hauser C."/>
            <person name="Lamb M.R."/>
            <person name="Ledford H."/>
            <person name="Long J.C."/>
            <person name="Minagawa J."/>
            <person name="Page M.D."/>
            <person name="Pan J."/>
            <person name="Pootakham W."/>
            <person name="Roje S."/>
            <person name="Rose A."/>
            <person name="Stahlberg E."/>
            <person name="Terauchi A.M."/>
            <person name="Yang P."/>
            <person name="Ball S."/>
            <person name="Bowler C."/>
            <person name="Dieckmann C.L."/>
            <person name="Gladyshev V.N."/>
            <person name="Green P."/>
            <person name="Jorgensen R."/>
            <person name="Mayfield S."/>
            <person name="Mueller-Roeber B."/>
            <person name="Rajamani S."/>
            <person name="Sayre R.T."/>
            <person name="Brokstein P."/>
            <person name="Dubchak I."/>
            <person name="Goodstein D."/>
            <person name="Hornick L."/>
            <person name="Huang Y.W."/>
            <person name="Jhaveri J."/>
            <person name="Luo Y."/>
            <person name="Martinez D."/>
            <person name="Ngau W.C."/>
            <person name="Otillar B."/>
            <person name="Poliakov A."/>
            <person name="Porter A."/>
            <person name="Szajkowski L."/>
            <person name="Werner G."/>
            <person name="Zhou K."/>
            <person name="Grigoriev I.V."/>
            <person name="Rokhsar D.S."/>
            <person name="Grossman A.R."/>
        </authorList>
    </citation>
    <scope>NUCLEOTIDE SEQUENCE [LARGE SCALE GENOMIC DNA]</scope>
    <source>
        <strain evidence="4">CC-503</strain>
    </source>
</reference>
<feature type="compositionally biased region" description="Low complexity" evidence="1">
    <location>
        <begin position="1206"/>
        <end position="1230"/>
    </location>
</feature>
<accession>A0A2K3E2B2</accession>
<keyword evidence="2" id="KW-0812">Transmembrane</keyword>
<keyword evidence="4" id="KW-1185">Reference proteome</keyword>
<dbReference type="Pfam" id="PF11735">
    <property type="entry name" value="CAP59_mtransfer"/>
    <property type="match status" value="2"/>
</dbReference>
<dbReference type="PANTHER" id="PTHR34144">
    <property type="entry name" value="CHROMOSOME 8, WHOLE GENOME SHOTGUN SEQUENCE"/>
    <property type="match status" value="1"/>
</dbReference>
<feature type="region of interest" description="Disordered" evidence="1">
    <location>
        <begin position="1196"/>
        <end position="1230"/>
    </location>
</feature>
<dbReference type="GeneID" id="5725562"/>
<dbReference type="OrthoDB" id="262547at2759"/>
<feature type="region of interest" description="Disordered" evidence="1">
    <location>
        <begin position="684"/>
        <end position="721"/>
    </location>
</feature>
<dbReference type="Gramene" id="PNW86925">
    <property type="protein sequence ID" value="PNW86925"/>
    <property type="gene ID" value="CHLRE_02g101600v5"/>
</dbReference>
<feature type="transmembrane region" description="Helical" evidence="2">
    <location>
        <begin position="49"/>
        <end position="76"/>
    </location>
</feature>
<dbReference type="InParanoid" id="A0A2K3E2B2"/>
<name>A0A2K3E2B2_CHLRE</name>
<keyword evidence="2" id="KW-0472">Membrane</keyword>
<feature type="compositionally biased region" description="Pro residues" evidence="1">
    <location>
        <begin position="1146"/>
        <end position="1162"/>
    </location>
</feature>
<gene>
    <name evidence="3" type="ORF">CHLRE_02g101600v5</name>
</gene>
<evidence type="ECO:0000256" key="1">
    <source>
        <dbReference type="SAM" id="MobiDB-lite"/>
    </source>
</evidence>
<sequence>MQQRSAGSEQAGSGPRGSGIREGSSGGSVSSISGGGSSGSRVSGERADFPPACATVLCAVCTAMLLLLTATAAGVLHARGYQRRHWSSPWGRSGGTASSSVGGGSANIWEWVAAPPATGEGGTGTGFRRAPPRGAVVTQQQLDQRRQHEATAVAAGEEQEQGQHLVRQSPGRREQAPPPMPALLPAWAGVPLAASRQDAAAAVRGRAEQLLQLAATSPAHHAAAAAALTAALALLPPAAPRSAAALLQDLHARDRDLLRSTARDRPGASGDGDNGGGGVHGAGSGNGGGGGLEGEPLAAALLPDALQLVTAMRAQGPSVLCPHDPTLPVANEPWWRRPPLGPALEALGQRQQPQQLKPQPHQPDGGMYAQGNITGAGGGNEAGVAFGPASAASRWPRVLVAANLRQAELLLPFWSLELLRAVAMMSHGAAASSTRSVDGAGNSTASSDAPAPAPTITSTSSTATAAFQGTSAASLAPPQQPLQPPQPPVAVSIYESGSSDATPEWLMALAALLDVLGVPNAVVTRGALRRAPRQHRIEFLASVRNQVLDQALLDGGLRVLHHNGAARHSNTTSSNTSRPSASSSNDNAARNSSSQQQLGPPSSADSSSSSPTNHSAAAGHSAAGRQPPSPRYRHLAGAAAFRPDRLLFLNDVYVCAPHLLRLLQLGHGLGADLTCGLDFDRVGDRRRQRSRSSRSSSSRRAGYSRRVLLREDGSNREGNEEAALGEGNVEELMAAAATGGVNETARSVVEAAVELGAAVAAGAEALVDVLSAQRMAAAGHRWDGKRPYEFYDIWVARDVTGRRFDKRPPIAPHHGPSALRLALGLPTAAFCCWNGAAVLNAAPFLPPPPRPPPTSPPLAVAAVTAAAVAAAAAEAQPKASAPGMTAGAAGGSTTSFLPSTNTTSAATNTTQNTTGGSGINALGADEAAAAAAAAAADEALYPQLRFRRSRSGGGAGGGAAGGECDASECSLLCHDLHRLGHSRVVVDPGVRLSYVPYHDTGLHEDWFHGAPMLTWAQLAQQQQPAAADDAAAAPPVRPRTLQQVTQLKLDLGGLWWQAARAGLTPPDIDAALAAGPRAAVGCPPLPAHNSTVSPRTTGNMTAAAAAVTAAISSTSAWAAPPPQPPLSTLRSCLEGEWAALARRVATPPPSTSSPPPQPPTPPAKAQQLQLQPLQQPLAVAVALAELLATSAGITSSAGGGGGASGGSAKSPAPSHAANGASSSSAPGPAPARAPVVLVRTLGPAVGGGWLPPSPHMQYECINLVPSADVADFPGATLRDLAWPNHTAAYLEERRAEQRRRNAKDGSAATHN</sequence>
<feature type="compositionally biased region" description="Basic and acidic residues" evidence="1">
    <location>
        <begin position="708"/>
        <end position="719"/>
    </location>
</feature>
<feature type="region of interest" description="Disordered" evidence="1">
    <location>
        <begin position="261"/>
        <end position="291"/>
    </location>
</feature>
<dbReference type="EMBL" id="CM008963">
    <property type="protein sequence ID" value="PNW86925.1"/>
    <property type="molecule type" value="Genomic_DNA"/>
</dbReference>
<feature type="region of interest" description="Disordered" evidence="1">
    <location>
        <begin position="432"/>
        <end position="494"/>
    </location>
</feature>
<dbReference type="PaxDb" id="3055-EDP07500"/>
<feature type="compositionally biased region" description="Low complexity" evidence="1">
    <location>
        <begin position="21"/>
        <end position="32"/>
    </location>
</feature>
<protein>
    <submittedName>
        <fullName evidence="3">Uncharacterized protein</fullName>
    </submittedName>
</protein>
<feature type="compositionally biased region" description="Low complexity" evidence="1">
    <location>
        <begin position="693"/>
        <end position="706"/>
    </location>
</feature>
<dbReference type="Proteomes" id="UP000006906">
    <property type="component" value="Chromosome 2"/>
</dbReference>
<feature type="compositionally biased region" description="Low complexity" evidence="1">
    <location>
        <begin position="566"/>
        <end position="624"/>
    </location>
</feature>
<feature type="region of interest" description="Disordered" evidence="1">
    <location>
        <begin position="1"/>
        <end position="45"/>
    </location>
</feature>
<keyword evidence="2" id="KW-1133">Transmembrane helix</keyword>
<evidence type="ECO:0000313" key="4">
    <source>
        <dbReference type="Proteomes" id="UP000006906"/>
    </source>
</evidence>
<feature type="region of interest" description="Disordered" evidence="1">
    <location>
        <begin position="1144"/>
        <end position="1169"/>
    </location>
</feature>
<proteinExistence type="predicted"/>
<dbReference type="RefSeq" id="XP_042927363.1">
    <property type="nucleotide sequence ID" value="XM_043059729.1"/>
</dbReference>
<feature type="compositionally biased region" description="Low complexity" evidence="1">
    <location>
        <begin position="443"/>
        <end position="477"/>
    </location>
</feature>
<dbReference type="InterPro" id="IPR021047">
    <property type="entry name" value="Mannosyltransferase_CMT1"/>
</dbReference>
<dbReference type="ExpressionAtlas" id="A0A2K3E2B2">
    <property type="expression patterns" value="baseline and differential"/>
</dbReference>
<dbReference type="PANTHER" id="PTHR34144:SF7">
    <property type="entry name" value="EXPORT PROTEIN (CAP59), PUTATIVE (AFU_ORTHOLOGUE AFUA_7G05020)-RELATED"/>
    <property type="match status" value="1"/>
</dbReference>
<feature type="region of interest" description="Disordered" evidence="1">
    <location>
        <begin position="138"/>
        <end position="177"/>
    </location>
</feature>
<organism evidence="3 4">
    <name type="scientific">Chlamydomonas reinhardtii</name>
    <name type="common">Chlamydomonas smithii</name>
    <dbReference type="NCBI Taxonomy" id="3055"/>
    <lineage>
        <taxon>Eukaryota</taxon>
        <taxon>Viridiplantae</taxon>
        <taxon>Chlorophyta</taxon>
        <taxon>core chlorophytes</taxon>
        <taxon>Chlorophyceae</taxon>
        <taxon>CS clade</taxon>
        <taxon>Chlamydomonadales</taxon>
        <taxon>Chlamydomonadaceae</taxon>
        <taxon>Chlamydomonas</taxon>
    </lineage>
</organism>
<feature type="compositionally biased region" description="Polar residues" evidence="1">
    <location>
        <begin position="1"/>
        <end position="11"/>
    </location>
</feature>
<feature type="compositionally biased region" description="Pro residues" evidence="1">
    <location>
        <begin position="478"/>
        <end position="488"/>
    </location>
</feature>
<feature type="compositionally biased region" description="Gly residues" evidence="1">
    <location>
        <begin position="269"/>
        <end position="291"/>
    </location>
</feature>
<feature type="region of interest" description="Disordered" evidence="1">
    <location>
        <begin position="565"/>
        <end position="631"/>
    </location>
</feature>
<dbReference type="KEGG" id="cre:CHLRE_02g101600v5"/>
<evidence type="ECO:0000256" key="2">
    <source>
        <dbReference type="SAM" id="Phobius"/>
    </source>
</evidence>
<evidence type="ECO:0000313" key="3">
    <source>
        <dbReference type="EMBL" id="PNW86925.1"/>
    </source>
</evidence>